<protein>
    <submittedName>
        <fullName evidence="1">Uncharacterized protein</fullName>
    </submittedName>
</protein>
<name>A0A849SC99_UNCEI</name>
<accession>A0A849SC99</accession>
<gene>
    <name evidence="1" type="ORF">HOP12_02405</name>
</gene>
<dbReference type="EMBL" id="JABFRW010000024">
    <property type="protein sequence ID" value="NOT33002.1"/>
    <property type="molecule type" value="Genomic_DNA"/>
</dbReference>
<dbReference type="AlphaFoldDB" id="A0A849SC99"/>
<evidence type="ECO:0000313" key="2">
    <source>
        <dbReference type="Proteomes" id="UP000580839"/>
    </source>
</evidence>
<dbReference type="Proteomes" id="UP000580839">
    <property type="component" value="Unassembled WGS sequence"/>
</dbReference>
<comment type="caution">
    <text evidence="1">The sequence shown here is derived from an EMBL/GenBank/DDBJ whole genome shotgun (WGS) entry which is preliminary data.</text>
</comment>
<sequence length="110" mass="11456">MTKVPKTTMLTEPRPGLLVAIADAQAAAARASAIASGAGQWAWRAGLAVDDAVEASLAAVRARHAAERAERCVEESEAWEFARLAWAAEVSAEEASARVNGAIAESLIRG</sequence>
<proteinExistence type="predicted"/>
<organism evidence="1 2">
    <name type="scientific">Eiseniibacteriota bacterium</name>
    <dbReference type="NCBI Taxonomy" id="2212470"/>
    <lineage>
        <taxon>Bacteria</taxon>
        <taxon>Candidatus Eiseniibacteriota</taxon>
    </lineage>
</organism>
<evidence type="ECO:0000313" key="1">
    <source>
        <dbReference type="EMBL" id="NOT33002.1"/>
    </source>
</evidence>
<reference evidence="1 2" key="1">
    <citation type="submission" date="2020-04" db="EMBL/GenBank/DDBJ databases">
        <title>Metagenomic profiling of ammonia- and methane-oxidizing microorganisms in a Dutch drinking water treatment plant.</title>
        <authorList>
            <person name="Poghosyan L."/>
            <person name="Leucker S."/>
        </authorList>
    </citation>
    <scope>NUCLEOTIDE SEQUENCE [LARGE SCALE GENOMIC DNA]</scope>
    <source>
        <strain evidence="1">S-RSF-IL-03</strain>
    </source>
</reference>